<feature type="non-terminal residue" evidence="4">
    <location>
        <position position="146"/>
    </location>
</feature>
<dbReference type="PANTHER" id="PTHR23268:SF124">
    <property type="entry name" value="IG-LIKE DOMAIN-CONTAINING PROTEIN"/>
    <property type="match status" value="1"/>
</dbReference>
<feature type="domain" description="Ig-like" evidence="3">
    <location>
        <begin position="15"/>
        <end position="125"/>
    </location>
</feature>
<gene>
    <name evidence="4" type="primary">Kv06</name>
    <name evidence="4" type="ORF">GTO92_0011044</name>
</gene>
<dbReference type="InterPro" id="IPR050413">
    <property type="entry name" value="TCR_beta_variable"/>
</dbReference>
<dbReference type="Gene3D" id="2.60.40.10">
    <property type="entry name" value="Immunoglobulins"/>
    <property type="match status" value="1"/>
</dbReference>
<proteinExistence type="predicted"/>
<dbReference type="InterPro" id="IPR003599">
    <property type="entry name" value="Ig_sub"/>
</dbReference>
<dbReference type="SMART" id="SM00406">
    <property type="entry name" value="IGv"/>
    <property type="match status" value="1"/>
</dbReference>
<comment type="caution">
    <text evidence="4">The sequence shown here is derived from an EMBL/GenBank/DDBJ whole genome shotgun (WGS) entry which is preliminary data.</text>
</comment>
<evidence type="ECO:0000313" key="5">
    <source>
        <dbReference type="Proteomes" id="UP001166052"/>
    </source>
</evidence>
<sequence>LICFILFFTGLSDAVNVIQLPSSVLKRAGEVAELTCEHDSSSYDRMFWYQQTGEMKDLKLIGYLFTTIPDYEQGMQNKFTISGDGAKKGSLTISKLRAEDTATYFCAASQHGDTEGFIPHSKNQSYSPSFAYSIDPMQSRHELFCM</sequence>
<protein>
    <submittedName>
        <fullName evidence="4">KV06 protein</fullName>
    </submittedName>
</protein>
<evidence type="ECO:0000313" key="4">
    <source>
        <dbReference type="EMBL" id="MBN3292900.1"/>
    </source>
</evidence>
<dbReference type="Proteomes" id="UP001166052">
    <property type="component" value="Unassembled WGS sequence"/>
</dbReference>
<dbReference type="InterPro" id="IPR007110">
    <property type="entry name" value="Ig-like_dom"/>
</dbReference>
<dbReference type="Pfam" id="PF07686">
    <property type="entry name" value="V-set"/>
    <property type="match status" value="1"/>
</dbReference>
<dbReference type="EMBL" id="JAAWVN010018704">
    <property type="protein sequence ID" value="MBN3292900.1"/>
    <property type="molecule type" value="Genomic_DNA"/>
</dbReference>
<keyword evidence="1" id="KW-0732">Signal</keyword>
<name>A0ABS2Z1Y9_POLSE</name>
<accession>A0ABS2Z1Y9</accession>
<reference evidence="4" key="1">
    <citation type="journal article" date="2021" name="Cell">
        <title>Tracing the genetic footprints of vertebrate landing in non-teleost ray-finned fishes.</title>
        <authorList>
            <person name="Bi X."/>
            <person name="Wang K."/>
            <person name="Yang L."/>
            <person name="Pan H."/>
            <person name="Jiang H."/>
            <person name="Wei Q."/>
            <person name="Fang M."/>
            <person name="Yu H."/>
            <person name="Zhu C."/>
            <person name="Cai Y."/>
            <person name="He Y."/>
            <person name="Gan X."/>
            <person name="Zeng H."/>
            <person name="Yu D."/>
            <person name="Zhu Y."/>
            <person name="Jiang H."/>
            <person name="Qiu Q."/>
            <person name="Yang H."/>
            <person name="Zhang Y.E."/>
            <person name="Wang W."/>
            <person name="Zhu M."/>
            <person name="He S."/>
            <person name="Zhang G."/>
        </authorList>
    </citation>
    <scope>NUCLEOTIDE SEQUENCE</scope>
    <source>
        <strain evidence="4">Bchr_001</strain>
    </source>
</reference>
<organism evidence="4 5">
    <name type="scientific">Polypterus senegalus</name>
    <name type="common">Senegal bichir</name>
    <dbReference type="NCBI Taxonomy" id="55291"/>
    <lineage>
        <taxon>Eukaryota</taxon>
        <taxon>Metazoa</taxon>
        <taxon>Chordata</taxon>
        <taxon>Craniata</taxon>
        <taxon>Vertebrata</taxon>
        <taxon>Euteleostomi</taxon>
        <taxon>Actinopterygii</taxon>
        <taxon>Polypteriformes</taxon>
        <taxon>Polypteridae</taxon>
        <taxon>Polypterus</taxon>
    </lineage>
</organism>
<evidence type="ECO:0000259" key="3">
    <source>
        <dbReference type="PROSITE" id="PS50835"/>
    </source>
</evidence>
<dbReference type="SMART" id="SM00409">
    <property type="entry name" value="IG"/>
    <property type="match status" value="1"/>
</dbReference>
<dbReference type="InterPro" id="IPR013783">
    <property type="entry name" value="Ig-like_fold"/>
</dbReference>
<evidence type="ECO:0000256" key="1">
    <source>
        <dbReference type="ARBA" id="ARBA00022729"/>
    </source>
</evidence>
<keyword evidence="5" id="KW-1185">Reference proteome</keyword>
<evidence type="ECO:0000256" key="2">
    <source>
        <dbReference type="ARBA" id="ARBA00022859"/>
    </source>
</evidence>
<dbReference type="PANTHER" id="PTHR23268">
    <property type="entry name" value="T-CELL RECEPTOR BETA CHAIN"/>
    <property type="match status" value="1"/>
</dbReference>
<dbReference type="PROSITE" id="PS50835">
    <property type="entry name" value="IG_LIKE"/>
    <property type="match status" value="1"/>
</dbReference>
<dbReference type="InterPro" id="IPR013106">
    <property type="entry name" value="Ig_V-set"/>
</dbReference>
<feature type="non-terminal residue" evidence="4">
    <location>
        <position position="1"/>
    </location>
</feature>
<keyword evidence="2" id="KW-0391">Immunity</keyword>
<dbReference type="SUPFAM" id="SSF48726">
    <property type="entry name" value="Immunoglobulin"/>
    <property type="match status" value="1"/>
</dbReference>
<dbReference type="InterPro" id="IPR036179">
    <property type="entry name" value="Ig-like_dom_sf"/>
</dbReference>